<dbReference type="InterPro" id="IPR001119">
    <property type="entry name" value="SLH_dom"/>
</dbReference>
<dbReference type="AlphaFoldDB" id="A0A1S2M973"/>
<evidence type="ECO:0000256" key="5">
    <source>
        <dbReference type="ARBA" id="ARBA00022670"/>
    </source>
</evidence>
<keyword evidence="17" id="KW-1185">Reference proteome</keyword>
<evidence type="ECO:0000256" key="11">
    <source>
        <dbReference type="PIRSR" id="PIRSR615500-1"/>
    </source>
</evidence>
<feature type="active site" description="Charge relay system" evidence="11 12">
    <location>
        <position position="332"/>
    </location>
</feature>
<feature type="domain" description="SLH" evidence="14">
    <location>
        <begin position="528"/>
        <end position="591"/>
    </location>
</feature>
<evidence type="ECO:0000256" key="8">
    <source>
        <dbReference type="ARBA" id="ARBA00022801"/>
    </source>
</evidence>
<proteinExistence type="inferred from homology"/>
<keyword evidence="7" id="KW-0732">Signal</keyword>
<dbReference type="InterPro" id="IPR013783">
    <property type="entry name" value="Ig-like_fold"/>
</dbReference>
<dbReference type="SUPFAM" id="SSF52743">
    <property type="entry name" value="Subtilisin-like"/>
    <property type="match status" value="1"/>
</dbReference>
<evidence type="ECO:0000256" key="9">
    <source>
        <dbReference type="ARBA" id="ARBA00022825"/>
    </source>
</evidence>
<evidence type="ECO:0000256" key="12">
    <source>
        <dbReference type="PROSITE-ProRule" id="PRU01240"/>
    </source>
</evidence>
<dbReference type="PANTHER" id="PTHR43806:SF11">
    <property type="entry name" value="CEREVISIN-RELATED"/>
    <property type="match status" value="1"/>
</dbReference>
<organism evidence="15 17">
    <name type="scientific">Anaerobacillus isosaccharinicus</name>
    <dbReference type="NCBI Taxonomy" id="1532552"/>
    <lineage>
        <taxon>Bacteria</taxon>
        <taxon>Bacillati</taxon>
        <taxon>Bacillota</taxon>
        <taxon>Bacilli</taxon>
        <taxon>Bacillales</taxon>
        <taxon>Bacillaceae</taxon>
        <taxon>Anaerobacillus</taxon>
    </lineage>
</organism>
<dbReference type="Pfam" id="PF00395">
    <property type="entry name" value="SLH"/>
    <property type="match status" value="3"/>
</dbReference>
<dbReference type="InterPro" id="IPR050131">
    <property type="entry name" value="Peptidase_S8_subtilisin-like"/>
</dbReference>
<evidence type="ECO:0000259" key="14">
    <source>
        <dbReference type="PROSITE" id="PS51272"/>
    </source>
</evidence>
<evidence type="ECO:0000256" key="4">
    <source>
        <dbReference type="ARBA" id="ARBA00022525"/>
    </source>
</evidence>
<dbReference type="Pfam" id="PF00082">
    <property type="entry name" value="Peptidase_S8"/>
    <property type="match status" value="1"/>
</dbReference>
<reference evidence="15 17" key="1">
    <citation type="submission" date="2016-10" db="EMBL/GenBank/DDBJ databases">
        <title>Draft genome sequences of four alkaliphilic bacteria belonging to the Anaerobacillus genus.</title>
        <authorList>
            <person name="Bassil N.M."/>
            <person name="Lloyd J.R."/>
        </authorList>
    </citation>
    <scope>NUCLEOTIDE SEQUENCE [LARGE SCALE GENOMIC DNA]</scope>
    <source>
        <strain evidence="15 17">NB2006</strain>
    </source>
</reference>
<dbReference type="PANTHER" id="PTHR43806">
    <property type="entry name" value="PEPTIDASE S8"/>
    <property type="match status" value="1"/>
</dbReference>
<evidence type="ECO:0000256" key="10">
    <source>
        <dbReference type="ARBA" id="ARBA00022837"/>
    </source>
</evidence>
<evidence type="ECO:0000256" key="6">
    <source>
        <dbReference type="ARBA" id="ARBA00022723"/>
    </source>
</evidence>
<gene>
    <name evidence="16" type="ORF">AWH56_006105</name>
    <name evidence="15" type="ORF">AWH56_08460</name>
</gene>
<dbReference type="GO" id="GO:0006508">
    <property type="term" value="P:proteolysis"/>
    <property type="evidence" value="ECO:0007669"/>
    <property type="project" value="UniProtKB-KW"/>
</dbReference>
<keyword evidence="8 12" id="KW-0378">Hydrolase</keyword>
<accession>A0A1S2M973</accession>
<dbReference type="KEGG" id="aia:AWH56_006105"/>
<reference evidence="16" key="4">
    <citation type="submission" date="2020-10" db="EMBL/GenBank/DDBJ databases">
        <authorList>
            <person name="Bassil N.M."/>
            <person name="Lloyd J.R."/>
        </authorList>
    </citation>
    <scope>NUCLEOTIDE SEQUENCE</scope>
    <source>
        <strain evidence="16">NB2006</strain>
    </source>
</reference>
<feature type="active site" description="Charge relay system" evidence="11 12">
    <location>
        <position position="166"/>
    </location>
</feature>
<evidence type="ECO:0000256" key="3">
    <source>
        <dbReference type="ARBA" id="ARBA00011073"/>
    </source>
</evidence>
<name>A0A1S2M973_9BACI</name>
<protein>
    <submittedName>
        <fullName evidence="16">S8 family serine peptidase</fullName>
    </submittedName>
</protein>
<keyword evidence="4" id="KW-0964">Secreted</keyword>
<keyword evidence="6" id="KW-0479">Metal-binding</keyword>
<dbReference type="Gene3D" id="2.60.40.10">
    <property type="entry name" value="Immunoglobulins"/>
    <property type="match status" value="1"/>
</dbReference>
<dbReference type="Gene3D" id="3.30.70.80">
    <property type="entry name" value="Peptidase S8 propeptide/proteinase inhibitor I9"/>
    <property type="match status" value="1"/>
</dbReference>
<dbReference type="RefSeq" id="WP_071316734.1">
    <property type="nucleotide sequence ID" value="NZ_CP063356.2"/>
</dbReference>
<dbReference type="InterPro" id="IPR015500">
    <property type="entry name" value="Peptidase_S8_subtilisin-rel"/>
</dbReference>
<dbReference type="GO" id="GO:0004252">
    <property type="term" value="F:serine-type endopeptidase activity"/>
    <property type="evidence" value="ECO:0007669"/>
    <property type="project" value="UniProtKB-UniRule"/>
</dbReference>
<evidence type="ECO:0000313" key="17">
    <source>
        <dbReference type="Proteomes" id="UP000180175"/>
    </source>
</evidence>
<comment type="similarity">
    <text evidence="3 12 13">Belongs to the peptidase S8 family.</text>
</comment>
<dbReference type="PROSITE" id="PS00136">
    <property type="entry name" value="SUBTILASE_ASP"/>
    <property type="match status" value="1"/>
</dbReference>
<dbReference type="PROSITE" id="PS51272">
    <property type="entry name" value="SLH"/>
    <property type="match status" value="3"/>
</dbReference>
<sequence>MNRKKSLLLPLMFVTLFFILSIEQDRVSSYEEQRVLVIFHEQINDKLLNKVDASVHHRFEQISAVAISINEAQIAILNNHPEIKLIEEDHIVEIENVSQSDARWGFNATKVERSWANDYKGTGIKIAVIDTGIDSTHPDLTIKDGACFVTTTQNACRNGFMDDNGHGTHVAGIIAANNTTKPFIGVAPNSTVYAIKAMDAEGRGNTSDLIKGIEWAMERKVDIINISASTDVDSTPFRFAIEKAHNQGILVVAAAGNKGKRNGLGDTVEYPAKYETVIAVAAINSQNKRSEFSATGATIEVAAPGENMYSTFPLMLDRDGNPNGYTLQSGTSMAAPFVSGILALYKQQNPMLTNEQLRGLLEKNAFPLGDIGRDAWYGFGLVQAVEGIVLEKPNVTLQVKEPGFIQLQWPAVTNATVYQIYRNETLMTETLDLSFNDWVINGNYTYQVIAVGENGKIEKSAELTTEIAEIGYEDLKNGNWYNPHLIYLSNRKIITGFSNNTIRPYENVTRAQAVTMLGRALGFKDEKMTPFFKDVDKESFASGYIQQAYEQGIVSGFPDGTFRPNQPVTRAEMAILISKAYKLEKTIDNIFIDVTEQMKSYDAIIGVASSNITKGFDDGTFRPEQLMNRLQFSVFVARAKNEQFR</sequence>
<dbReference type="InterPro" id="IPR034202">
    <property type="entry name" value="Subtilisin_Carlsberg-like"/>
</dbReference>
<evidence type="ECO:0000313" key="16">
    <source>
        <dbReference type="EMBL" id="QOY37204.1"/>
    </source>
</evidence>
<dbReference type="InterPro" id="IPR023827">
    <property type="entry name" value="Peptidase_S8_Asp-AS"/>
</dbReference>
<evidence type="ECO:0000256" key="1">
    <source>
        <dbReference type="ARBA" id="ARBA00001913"/>
    </source>
</evidence>
<feature type="domain" description="SLH" evidence="14">
    <location>
        <begin position="468"/>
        <end position="527"/>
    </location>
</feature>
<keyword evidence="10" id="KW-0106">Calcium</keyword>
<dbReference type="InterPro" id="IPR023828">
    <property type="entry name" value="Peptidase_S8_Ser-AS"/>
</dbReference>
<dbReference type="CDD" id="cd07477">
    <property type="entry name" value="Peptidases_S8_Subtilisin_subset"/>
    <property type="match status" value="1"/>
</dbReference>
<dbReference type="PRINTS" id="PR00723">
    <property type="entry name" value="SUBTILISIN"/>
</dbReference>
<reference evidence="16 17" key="2">
    <citation type="journal article" date="2017" name="Genome Announc.">
        <title>Draft Genome Sequences of Four Alkaliphilic Bacteria Belonging to the Anaerobacillus Genus.</title>
        <authorList>
            <person name="Bassil N.M."/>
            <person name="Lloyd J.R."/>
        </authorList>
    </citation>
    <scope>NUCLEOTIDE SEQUENCE [LARGE SCALE GENOMIC DNA]</scope>
    <source>
        <strain evidence="16 17">NB2006</strain>
    </source>
</reference>
<dbReference type="GO" id="GO:0046872">
    <property type="term" value="F:metal ion binding"/>
    <property type="evidence" value="ECO:0007669"/>
    <property type="project" value="UniProtKB-KW"/>
</dbReference>
<keyword evidence="9 12" id="KW-0720">Serine protease</keyword>
<dbReference type="OrthoDB" id="9798386at2"/>
<evidence type="ECO:0000256" key="13">
    <source>
        <dbReference type="RuleBase" id="RU003355"/>
    </source>
</evidence>
<dbReference type="PROSITE" id="PS00138">
    <property type="entry name" value="SUBTILASE_SER"/>
    <property type="match status" value="1"/>
</dbReference>
<dbReference type="SUPFAM" id="SSF54897">
    <property type="entry name" value="Protease propeptides/inhibitors"/>
    <property type="match status" value="1"/>
</dbReference>
<dbReference type="Gene3D" id="3.40.50.200">
    <property type="entry name" value="Peptidase S8/S53 domain"/>
    <property type="match status" value="1"/>
</dbReference>
<dbReference type="InterPro" id="IPR036852">
    <property type="entry name" value="Peptidase_S8/S53_dom_sf"/>
</dbReference>
<dbReference type="PROSITE" id="PS00137">
    <property type="entry name" value="SUBTILASE_HIS"/>
    <property type="match status" value="1"/>
</dbReference>
<evidence type="ECO:0000256" key="7">
    <source>
        <dbReference type="ARBA" id="ARBA00022729"/>
    </source>
</evidence>
<dbReference type="InterPro" id="IPR000209">
    <property type="entry name" value="Peptidase_S8/S53_dom"/>
</dbReference>
<dbReference type="EMBL" id="LQXD01000073">
    <property type="protein sequence ID" value="OIJ20225.1"/>
    <property type="molecule type" value="Genomic_DNA"/>
</dbReference>
<dbReference type="EMBL" id="CP063356">
    <property type="protein sequence ID" value="QOY37204.1"/>
    <property type="molecule type" value="Genomic_DNA"/>
</dbReference>
<comment type="subcellular location">
    <subcellularLocation>
        <location evidence="2">Secreted</location>
    </subcellularLocation>
</comment>
<evidence type="ECO:0000256" key="2">
    <source>
        <dbReference type="ARBA" id="ARBA00004613"/>
    </source>
</evidence>
<feature type="domain" description="SLH" evidence="14">
    <location>
        <begin position="592"/>
        <end position="645"/>
    </location>
</feature>
<evidence type="ECO:0000313" key="15">
    <source>
        <dbReference type="EMBL" id="OIJ20225.1"/>
    </source>
</evidence>
<feature type="active site" description="Charge relay system" evidence="11 12">
    <location>
        <position position="130"/>
    </location>
</feature>
<dbReference type="Proteomes" id="UP000180175">
    <property type="component" value="Chromosome"/>
</dbReference>
<comment type="cofactor">
    <cofactor evidence="1">
        <name>Ca(2+)</name>
        <dbReference type="ChEBI" id="CHEBI:29108"/>
    </cofactor>
</comment>
<keyword evidence="5 12" id="KW-0645">Protease</keyword>
<dbReference type="PROSITE" id="PS51892">
    <property type="entry name" value="SUBTILASE"/>
    <property type="match status" value="1"/>
</dbReference>
<reference evidence="16 17" key="3">
    <citation type="journal article" date="2019" name="Int. J. Syst. Evol. Microbiol.">
        <title>Anaerobacillus isosaccharinicus sp. nov., an alkaliphilic bacterium which degrades isosaccharinic acid.</title>
        <authorList>
            <person name="Bassil N.M."/>
            <person name="Lloyd J.R."/>
        </authorList>
    </citation>
    <scope>NUCLEOTIDE SEQUENCE [LARGE SCALE GENOMIC DNA]</scope>
    <source>
        <strain evidence="16 17">NB2006</strain>
    </source>
</reference>
<dbReference type="InterPro" id="IPR022398">
    <property type="entry name" value="Peptidase_S8_His-AS"/>
</dbReference>
<dbReference type="GO" id="GO:0005576">
    <property type="term" value="C:extracellular region"/>
    <property type="evidence" value="ECO:0007669"/>
    <property type="project" value="UniProtKB-SubCell"/>
</dbReference>
<dbReference type="InterPro" id="IPR037045">
    <property type="entry name" value="S8pro/Inhibitor_I9_sf"/>
</dbReference>